<sequence length="196" mass="21211">MKGLQVPSIIPAIRRSDEWEELANWRASPKWVFILGGAVDSVAQATGLLQKRGWMVFVHLDMVRGCSADAEGVRFFAEYAGPNGIISTHSTVIGHAKRAGLLTIQRIFLLDSQSIATGVQQVLSTHPDAVETLPGTLADVTQRVVRELPCPVIAGGLVTTMAEVDKMLTAGARGISTSNRQLWSHGREAYEGGQHR</sequence>
<accession>A0A2T2WJF0</accession>
<evidence type="ECO:0000313" key="1">
    <source>
        <dbReference type="EMBL" id="PSR22368.1"/>
    </source>
</evidence>
<proteinExistence type="predicted"/>
<dbReference type="InterPro" id="IPR013785">
    <property type="entry name" value="Aldolase_TIM"/>
</dbReference>
<comment type="caution">
    <text evidence="1">The sequence shown here is derived from an EMBL/GenBank/DDBJ whole genome shotgun (WGS) entry which is preliminary data.</text>
</comment>
<reference evidence="1 2" key="1">
    <citation type="journal article" date="2014" name="BMC Genomics">
        <title>Comparison of environmental and isolate Sulfobacillus genomes reveals diverse carbon, sulfur, nitrogen, and hydrogen metabolisms.</title>
        <authorList>
            <person name="Justice N.B."/>
            <person name="Norman A."/>
            <person name="Brown C.T."/>
            <person name="Singh A."/>
            <person name="Thomas B.C."/>
            <person name="Banfield J.F."/>
        </authorList>
    </citation>
    <scope>NUCLEOTIDE SEQUENCE [LARGE SCALE GENOMIC DNA]</scope>
    <source>
        <strain evidence="1">AMDSBA3</strain>
    </source>
</reference>
<dbReference type="PANTHER" id="PTHR35787">
    <property type="entry name" value="GLYCEROL UPTAKE OPERON ANTITERMINATOR REGULATORY PROTEIN"/>
    <property type="match status" value="1"/>
</dbReference>
<dbReference type="Gene3D" id="3.20.20.70">
    <property type="entry name" value="Aldolase class I"/>
    <property type="match status" value="1"/>
</dbReference>
<protein>
    <submittedName>
        <fullName evidence="1">Glycerol-3-phosphate responsive antiterminator</fullName>
    </submittedName>
</protein>
<dbReference type="GO" id="GO:0045893">
    <property type="term" value="P:positive regulation of DNA-templated transcription"/>
    <property type="evidence" value="ECO:0007669"/>
    <property type="project" value="TreeGrafter"/>
</dbReference>
<dbReference type="AlphaFoldDB" id="A0A2T2WJF0"/>
<dbReference type="InterPro" id="IPR006699">
    <property type="entry name" value="GlpP"/>
</dbReference>
<dbReference type="PIRSF" id="PIRSF016897">
    <property type="entry name" value="GlpP"/>
    <property type="match status" value="1"/>
</dbReference>
<organism evidence="1 2">
    <name type="scientific">Sulfobacillus acidophilus</name>
    <dbReference type="NCBI Taxonomy" id="53633"/>
    <lineage>
        <taxon>Bacteria</taxon>
        <taxon>Bacillati</taxon>
        <taxon>Bacillota</taxon>
        <taxon>Clostridia</taxon>
        <taxon>Eubacteriales</taxon>
        <taxon>Clostridiales Family XVII. Incertae Sedis</taxon>
        <taxon>Sulfobacillus</taxon>
    </lineage>
</organism>
<dbReference type="GO" id="GO:0006071">
    <property type="term" value="P:glycerol metabolic process"/>
    <property type="evidence" value="ECO:0007669"/>
    <property type="project" value="InterPro"/>
</dbReference>
<evidence type="ECO:0000313" key="2">
    <source>
        <dbReference type="Proteomes" id="UP000241848"/>
    </source>
</evidence>
<dbReference type="Proteomes" id="UP000241848">
    <property type="component" value="Unassembled WGS sequence"/>
</dbReference>
<gene>
    <name evidence="1" type="ORF">C7B45_07065</name>
</gene>
<dbReference type="GO" id="GO:0001072">
    <property type="term" value="F:transcription antitermination factor activity, RNA binding"/>
    <property type="evidence" value="ECO:0007669"/>
    <property type="project" value="TreeGrafter"/>
</dbReference>
<name>A0A2T2WJF0_9FIRM</name>
<dbReference type="PANTHER" id="PTHR35787:SF1">
    <property type="entry name" value="GLYCEROL UPTAKE OPERON ANTITERMINATOR REGULATORY PROTEIN"/>
    <property type="match status" value="1"/>
</dbReference>
<dbReference type="EMBL" id="PXYV01000018">
    <property type="protein sequence ID" value="PSR22368.1"/>
    <property type="molecule type" value="Genomic_DNA"/>
</dbReference>
<dbReference type="Pfam" id="PF04309">
    <property type="entry name" value="G3P_antiterm"/>
    <property type="match status" value="1"/>
</dbReference>
<dbReference type="SUPFAM" id="SSF110391">
    <property type="entry name" value="GlpP-like"/>
    <property type="match status" value="1"/>
</dbReference>